<evidence type="ECO:0000256" key="2">
    <source>
        <dbReference type="ARBA" id="ARBA00022553"/>
    </source>
</evidence>
<feature type="compositionally biased region" description="Basic and acidic residues" evidence="4">
    <location>
        <begin position="1610"/>
        <end position="1622"/>
    </location>
</feature>
<feature type="compositionally biased region" description="Polar residues" evidence="4">
    <location>
        <begin position="1425"/>
        <end position="1449"/>
    </location>
</feature>
<dbReference type="SUPFAM" id="SSF48350">
    <property type="entry name" value="GTPase activation domain, GAP"/>
    <property type="match status" value="1"/>
</dbReference>
<dbReference type="PANTHER" id="PTHR10194">
    <property type="entry name" value="RAS GTPASE-ACTIVATING PROTEINS"/>
    <property type="match status" value="1"/>
</dbReference>
<dbReference type="InterPro" id="IPR011993">
    <property type="entry name" value="PH-like_dom_sf"/>
</dbReference>
<dbReference type="SMART" id="SM00323">
    <property type="entry name" value="RasGAP"/>
    <property type="match status" value="1"/>
</dbReference>
<gene>
    <name evidence="6" type="ORF">M0811_03446</name>
</gene>
<evidence type="ECO:0000256" key="4">
    <source>
        <dbReference type="SAM" id="MobiDB-lite"/>
    </source>
</evidence>
<comment type="caution">
    <text evidence="6">The sequence shown here is derived from an EMBL/GenBank/DDBJ whole genome shotgun (WGS) entry which is preliminary data.</text>
</comment>
<feature type="compositionally biased region" description="Basic and acidic residues" evidence="4">
    <location>
        <begin position="1480"/>
        <end position="1495"/>
    </location>
</feature>
<evidence type="ECO:0000256" key="1">
    <source>
        <dbReference type="ARBA" id="ARBA00022468"/>
    </source>
</evidence>
<dbReference type="InterPro" id="IPR036865">
    <property type="entry name" value="CRAL-TRIO_dom_sf"/>
</dbReference>
<sequence>MNEEDTLTNIGTRILSLLPHKKIEFSETYSVFIPKEFINNSLQMENDLLVSLSLTRFNSVFKVLTNLLDDISLKNTDLESHKLIQVQRSFLIIFELMFQSLENSYQLSDQEIENLKNQNQTQNLIDDYLAFRFVLLLINVNFEFEHGSYSNMFTEYFEKLIRRVSHINYIQIFNQVIEALQAIKSGNEDVQIRKLNLIKYLDYDNIKLSELFRVLNQYFTYFKKNHTKLISEVLKEGIWNWINHRPSQFTELSQSKKTMEGNPDTLFDYFQKHGQELKKESHLFWPTETMLLILCPDILISLTMGDKQALSSSKGIFFNELQSSLKLKGEISDMAARCLVDFCQASTYVSKADISGLRYLVPIIRPDLNKKLLDQSKPYQDLEIIAQYLIASFKINPRDSFDNCKDENAPLSLKYSLTKALRIISQEEPLPWNPTISGAYSIASFIKNLFKENIANIREIQSNQLNLGKPKNISNLLNSPTIKKKEKEQLIIAQLRIDSINEIIKLFSFDPSFFLYYPFDENQDQNIQFKKMKTEAKQMFKLLTSFLDDSFSNEITYSANLAIRNLFIPEYIVKWCPDDIIQHTNLLLDLLHYLLRKRNEFLLANQSFSFSQIPENVIRQHFNSNTQIEIALLILLCNSDPNVCSQAAQCFDFLCEEVKIIGNLEHSNNTIGTLYNEYKQLSQLGQLKTGRIAQQKAIHSLFRRIDIATFGNMPAWKKIYERWEYATNIITSNLESTINENISKIKSKQKGSTQTTSSKEFSDADLNRTKIEWNNYTGFLCSLAAVAKKIPESSKESQQKGKMMVDSFIEKVLDLIICDVDYIKEIIIQTISCISPAVYHLLFEKIVEKINNNIMKDGNVISSEKATLFIDQVISLIKQILDQPFELDDFSTIDLESLVISIVHYLSYITVDSKTLRIKCKLCQLVELMIKRRGSLLFRNETKFRNELVEKIMEWFSIYQDGSDSNKDKTSNNSMNEINQINSNILSQQTNDENKKISSKLQFYSKDSLEYNTELSRMKRELDITAMRVVETLLEKLVLQKYRAVEVKQQQTGDEILEQKSKLFSQYFLFFSTMLSRLQKKKLLDEDAKKLYQHTTMAVSNMIHSNVSVGLRHALPMGYSADIESRASFLEVLTIILKQGTEFGSLKETVQDKYKNIIDMILSDDLVVTKAIFSITKVTESDLISKLLVRINEYNGTAIRLLKWSIQDEVIGTPQDQPQMLFRRNSFASKMLGVYSNMVGLEYLKNLLSDLVKNLTNELTINHKTIEINKALLKEGEDINSNLVNLQNFTQQFLDKILNSVEMIPKPILYLSSYLSSSVGERFPEYIRITVAGFFFLRFLCPVIISPDNFDIVSDRISPDVRRALILITKTIQNLANNVLFGKKEEYMIPLNTFIESNKEKIEDFITKITQLSINEKVEKIENNSNVMNDSIQKTEQPQVKSPTKQRMSPINLDENENENEKSPKITTRPRFPRGRIPRTKTENETEQQETKRQDNIQSRIPRARSRNAQLSSRTTSIISTGISPRATRTSRTTTRTGFQRASPRSRLPPKTTSPPRTKSPPRTTSPQRTTSPKLPPKPKSPDQISKNENQISKNENQDQISKNQISKDQISKNQKDDKDKSLLSSSIQISKEEISQDFSTIHSFLYSNIEELSLYFQHQKEQNVSKIGEKFLSILNELGKPQKQENDKQKSSPNLLSNVSLTESSTLSENTKRNRKFKEFMNQMKGKNTSRFENVFFQEGKSKKGELVFYFIPRRIQQSDDMGILVYHIFKNFESYFAKETQPFIVVVDGTMFSSQHEIPKTWVLQLFRNFPISWMNVLKEVYIISPTTELKKFVVKRIEKLVPHSAIQNIKIFDQPTQLFEFISEKEQSLPSETLDIQSNIKSKFSQIQYIPQSSKPKEVLMAISGNFLQIIQTKETLFNLQTNLIDMVYISNIQSVELSDQQQDQFVMRCYIESEQKTLTYKSQFCKEIVQGIEATKKKFEYNQKAHLQKREIFAEIQPSNVPGTLLNIALLNLGHENETLRKSAYNLMTVLCQNFNFSTKSRLLETEGICIPQSQTSFIVDLSKELAQNESHLTLEFLRESLKYFDKSSVHGKHLCLEYISPWLPNLKEYITLYLSDKTNKDYEEKYQLTREILTKLLDLSLTEKQHLPAIMIHVWKKISTVSEILIPVFEIFIQRSIIYGVDSRNSDMLAQIAVTVSSTYPKLISIHFCNEMMKLIVLLKEQTNKDNSNIQDHEKFKDILIIIRFILYLSFENLISLNDTLADLLTFIVLLYPIQSLFMRTALLSLVVNTIHSLATKVPPQGDASQINLRKILHEVTQPRFRVLFFGSGGKKGNFLFENFSSVSARKSNLSTNELIQKSTFEMTNALVIDLTKSQMQKLKQANIQLDFLEKNEKEIKMEKIPIQSIESVSQVLLEVIDCYKDMEQGNIWHKKWKSSIQEFAFSSNFFQQTSLTVYGVLERSTISSQPISQILEHLCKLLPIEKLDENQKDMIISSIISLSRLYPLMKPQENLKLNMFWVAILLLYLGDLQLFPVTLRLLHVILQNLDDIGVFEEKDMEKVFQISRKKNKDLEQNLDKFDSEIGVNFKEHFSYSFAFILLSGRRMPTFKTELLNLLQCIVDVSCKTGIDSSKLAYIILLSSCLSVKEVSQLRERLANYFDWEGELVHLLFNPKICSDSKTANLIVYLLTTLLIQSDYDQEHLFILDILNYAVEVFPDVFPTVYGLLDPKLFGILSRTQSDQVQKSVLKLTNFMMSDLSEWNSDFISSEFGFRNLDDFIIFSNDSRRISKGELVSSLIQKVSKI</sequence>
<accession>A0A9Q0L6R1</accession>
<dbReference type="PROSITE" id="PS00509">
    <property type="entry name" value="RAS_GTPASE_ACTIV_1"/>
    <property type="match status" value="1"/>
</dbReference>
<dbReference type="InterPro" id="IPR039360">
    <property type="entry name" value="Ras_GTPase"/>
</dbReference>
<dbReference type="OrthoDB" id="28245at2759"/>
<dbReference type="Pfam" id="PF00616">
    <property type="entry name" value="RasGAP"/>
    <property type="match status" value="1"/>
</dbReference>
<dbReference type="Proteomes" id="UP001149090">
    <property type="component" value="Unassembled WGS sequence"/>
</dbReference>
<feature type="domain" description="Ras-GAP" evidence="5">
    <location>
        <begin position="1180"/>
        <end position="1377"/>
    </location>
</feature>
<dbReference type="InterPro" id="IPR008936">
    <property type="entry name" value="Rho_GTPase_activation_prot"/>
</dbReference>
<dbReference type="PROSITE" id="PS50018">
    <property type="entry name" value="RAS_GTPASE_ACTIV_2"/>
    <property type="match status" value="1"/>
</dbReference>
<reference evidence="6" key="1">
    <citation type="submission" date="2022-10" db="EMBL/GenBank/DDBJ databases">
        <title>Novel sulphate-reducing endosymbionts in the free-living metamonad Anaeramoeba.</title>
        <authorList>
            <person name="Jerlstrom-Hultqvist J."/>
            <person name="Cepicka I."/>
            <person name="Gallot-Lavallee L."/>
            <person name="Salas-Leiva D."/>
            <person name="Curtis B.A."/>
            <person name="Zahonova K."/>
            <person name="Pipaliya S."/>
            <person name="Dacks J."/>
            <person name="Roger A.J."/>
        </authorList>
    </citation>
    <scope>NUCLEOTIDE SEQUENCE</scope>
    <source>
        <strain evidence="6">BMAN</strain>
    </source>
</reference>
<dbReference type="InterPro" id="IPR001936">
    <property type="entry name" value="RasGAP_dom"/>
</dbReference>
<protein>
    <submittedName>
        <fullName evidence="6">Inhibitory regulator protein ira1-related</fullName>
    </submittedName>
</protein>
<dbReference type="InterPro" id="IPR023152">
    <property type="entry name" value="RasGAP_CS"/>
</dbReference>
<dbReference type="Gene3D" id="1.10.506.10">
    <property type="entry name" value="GTPase Activation - p120gap, domain 1"/>
    <property type="match status" value="2"/>
</dbReference>
<name>A0A9Q0L6R1_ANAIG</name>
<dbReference type="Gene3D" id="2.30.29.30">
    <property type="entry name" value="Pleckstrin-homology domain (PH domain)/Phosphotyrosine-binding domain (PTB)"/>
    <property type="match status" value="1"/>
</dbReference>
<keyword evidence="7" id="KW-1185">Reference proteome</keyword>
<dbReference type="InterPro" id="IPR001251">
    <property type="entry name" value="CRAL-TRIO_dom"/>
</dbReference>
<dbReference type="Gene3D" id="3.40.525.10">
    <property type="entry name" value="CRAL-TRIO lipid binding domain"/>
    <property type="match status" value="1"/>
</dbReference>
<proteinExistence type="predicted"/>
<dbReference type="GO" id="GO:0005096">
    <property type="term" value="F:GTPase activator activity"/>
    <property type="evidence" value="ECO:0007669"/>
    <property type="project" value="UniProtKB-KW"/>
</dbReference>
<feature type="compositionally biased region" description="Low complexity" evidence="4">
    <location>
        <begin position="1512"/>
        <end position="1573"/>
    </location>
</feature>
<keyword evidence="2" id="KW-0597">Phosphoprotein</keyword>
<feature type="region of interest" description="Disordered" evidence="4">
    <location>
        <begin position="1425"/>
        <end position="1623"/>
    </location>
</feature>
<evidence type="ECO:0000259" key="5">
    <source>
        <dbReference type="PROSITE" id="PS50018"/>
    </source>
</evidence>
<dbReference type="EMBL" id="JAPDFW010000147">
    <property type="protein sequence ID" value="KAJ5066113.1"/>
    <property type="molecule type" value="Genomic_DNA"/>
</dbReference>
<evidence type="ECO:0000256" key="3">
    <source>
        <dbReference type="SAM" id="Coils"/>
    </source>
</evidence>
<organism evidence="6 7">
    <name type="scientific">Anaeramoeba ignava</name>
    <name type="common">Anaerobic marine amoeba</name>
    <dbReference type="NCBI Taxonomy" id="1746090"/>
    <lineage>
        <taxon>Eukaryota</taxon>
        <taxon>Metamonada</taxon>
        <taxon>Anaeramoebidae</taxon>
        <taxon>Anaeramoeba</taxon>
    </lineage>
</organism>
<dbReference type="PANTHER" id="PTHR10194:SF142">
    <property type="entry name" value="NEUROFIBROMIN"/>
    <property type="match status" value="1"/>
</dbReference>
<evidence type="ECO:0000313" key="7">
    <source>
        <dbReference type="Proteomes" id="UP001149090"/>
    </source>
</evidence>
<keyword evidence="1" id="KW-0343">GTPase activation</keyword>
<feature type="compositionally biased region" description="Polar residues" evidence="4">
    <location>
        <begin position="1583"/>
        <end position="1605"/>
    </location>
</feature>
<evidence type="ECO:0000313" key="6">
    <source>
        <dbReference type="EMBL" id="KAJ5066113.1"/>
    </source>
</evidence>
<feature type="coiled-coil region" evidence="3">
    <location>
        <begin position="2377"/>
        <end position="2404"/>
    </location>
</feature>
<keyword evidence="3" id="KW-0175">Coiled coil</keyword>
<dbReference type="Pfam" id="PF13716">
    <property type="entry name" value="CRAL_TRIO_2"/>
    <property type="match status" value="1"/>
</dbReference>